<evidence type="ECO:0000256" key="4">
    <source>
        <dbReference type="ARBA" id="ARBA00022839"/>
    </source>
</evidence>
<dbReference type="EC" id="3.1.11.6" evidence="5"/>
<comment type="similarity">
    <text evidence="5 6">Belongs to the XseA family.</text>
</comment>
<accession>A0ABY7WU36</accession>
<dbReference type="NCBIfam" id="TIGR00237">
    <property type="entry name" value="xseA"/>
    <property type="match status" value="1"/>
</dbReference>
<keyword evidence="10" id="KW-1185">Reference proteome</keyword>
<evidence type="ECO:0000256" key="2">
    <source>
        <dbReference type="ARBA" id="ARBA00022722"/>
    </source>
</evidence>
<organism evidence="9 10">
    <name type="scientific">Lacticaseibacillus pabuli</name>
    <dbReference type="NCBI Taxonomy" id="3025672"/>
    <lineage>
        <taxon>Bacteria</taxon>
        <taxon>Bacillati</taxon>
        <taxon>Bacillota</taxon>
        <taxon>Bacilli</taxon>
        <taxon>Lactobacillales</taxon>
        <taxon>Lactobacillaceae</taxon>
        <taxon>Lacticaseibacillus</taxon>
    </lineage>
</organism>
<dbReference type="PANTHER" id="PTHR30008:SF0">
    <property type="entry name" value="EXODEOXYRIBONUCLEASE 7 LARGE SUBUNIT"/>
    <property type="match status" value="1"/>
</dbReference>
<dbReference type="InterPro" id="IPR003753">
    <property type="entry name" value="Exonuc_VII_L"/>
</dbReference>
<evidence type="ECO:0000256" key="1">
    <source>
        <dbReference type="ARBA" id="ARBA00022490"/>
    </source>
</evidence>
<comment type="catalytic activity">
    <reaction evidence="5 6">
        <text>Exonucleolytic cleavage in either 5'- to 3'- or 3'- to 5'-direction to yield nucleoside 5'-phosphates.</text>
        <dbReference type="EC" id="3.1.11.6"/>
    </reaction>
</comment>
<comment type="subunit">
    <text evidence="5">Heterooligomer composed of large and small subunits.</text>
</comment>
<feature type="domain" description="Exonuclease VII large subunit C-terminal" evidence="7">
    <location>
        <begin position="128"/>
        <end position="440"/>
    </location>
</feature>
<keyword evidence="2 5" id="KW-0540">Nuclease</keyword>
<dbReference type="Pfam" id="PF13742">
    <property type="entry name" value="tRNA_anti_2"/>
    <property type="match status" value="1"/>
</dbReference>
<dbReference type="InterPro" id="IPR025824">
    <property type="entry name" value="OB-fold_nuc-bd_dom"/>
</dbReference>
<comment type="subcellular location">
    <subcellularLocation>
        <location evidence="5 6">Cytoplasm</location>
    </subcellularLocation>
</comment>
<dbReference type="Pfam" id="PF02601">
    <property type="entry name" value="Exonuc_VII_L"/>
    <property type="match status" value="1"/>
</dbReference>
<gene>
    <name evidence="5 9" type="primary">xseA</name>
    <name evidence="9" type="ORF">PQ472_05375</name>
</gene>
<evidence type="ECO:0000256" key="6">
    <source>
        <dbReference type="RuleBase" id="RU004355"/>
    </source>
</evidence>
<reference evidence="9 10" key="1">
    <citation type="submission" date="2023-02" db="EMBL/GenBank/DDBJ databases">
        <title>Genome sequence of Lacticaseibacillus sp. KACC 23028.</title>
        <authorList>
            <person name="Kim S."/>
            <person name="Heo J."/>
            <person name="Kwon S.-W."/>
        </authorList>
    </citation>
    <scope>NUCLEOTIDE SEQUENCE [LARGE SCALE GENOMIC DNA]</scope>
    <source>
        <strain evidence="9 10">KACC 23028</strain>
    </source>
</reference>
<dbReference type="EMBL" id="CP117884">
    <property type="protein sequence ID" value="WDF83668.1"/>
    <property type="molecule type" value="Genomic_DNA"/>
</dbReference>
<dbReference type="PANTHER" id="PTHR30008">
    <property type="entry name" value="EXODEOXYRIBONUCLEASE 7 LARGE SUBUNIT"/>
    <property type="match status" value="1"/>
</dbReference>
<keyword evidence="1 5" id="KW-0963">Cytoplasm</keyword>
<evidence type="ECO:0000259" key="7">
    <source>
        <dbReference type="Pfam" id="PF02601"/>
    </source>
</evidence>
<protein>
    <recommendedName>
        <fullName evidence="5">Exodeoxyribonuclease 7 large subunit</fullName>
        <ecNumber evidence="5">3.1.11.6</ecNumber>
    </recommendedName>
    <alternativeName>
        <fullName evidence="5">Exodeoxyribonuclease VII large subunit</fullName>
        <shortName evidence="5">Exonuclease VII large subunit</shortName>
    </alternativeName>
</protein>
<dbReference type="RefSeq" id="WP_274261979.1">
    <property type="nucleotide sequence ID" value="NZ_CP117884.1"/>
</dbReference>
<dbReference type="Proteomes" id="UP001220377">
    <property type="component" value="Chromosome"/>
</dbReference>
<evidence type="ECO:0000313" key="10">
    <source>
        <dbReference type="Proteomes" id="UP001220377"/>
    </source>
</evidence>
<dbReference type="InterPro" id="IPR020579">
    <property type="entry name" value="Exonuc_VII_lsu_C"/>
</dbReference>
<evidence type="ECO:0000256" key="5">
    <source>
        <dbReference type="HAMAP-Rule" id="MF_00378"/>
    </source>
</evidence>
<dbReference type="HAMAP" id="MF_00378">
    <property type="entry name" value="Exonuc_7_L"/>
    <property type="match status" value="1"/>
</dbReference>
<feature type="domain" description="OB-fold nucleic acid binding" evidence="8">
    <location>
        <begin position="7"/>
        <end position="100"/>
    </location>
</feature>
<evidence type="ECO:0000259" key="8">
    <source>
        <dbReference type="Pfam" id="PF13742"/>
    </source>
</evidence>
<evidence type="ECO:0000313" key="9">
    <source>
        <dbReference type="EMBL" id="WDF83668.1"/>
    </source>
</evidence>
<dbReference type="GO" id="GO:0008855">
    <property type="term" value="F:exodeoxyribonuclease VII activity"/>
    <property type="evidence" value="ECO:0007669"/>
    <property type="project" value="UniProtKB-EC"/>
</dbReference>
<keyword evidence="3 5" id="KW-0378">Hydrolase</keyword>
<sequence>MDRSQYLSVSALTTYIGRKFTQDPYMQRVYVVGEVSNFRQRPGHQYFSLKDDSAKIGVAMFKSAFAKVKFKLEEGMKVLAVGRIGVYAPSGNYQMTIERLEPDGVGALYAAFQQLNEQLSKEGLYQVHHEWPLTRFPKRVAVVTSPSGAVIHDIMTTVARRYPSLEIVLFPAQVQGDAASGDIVRQLQRVNEMPGFDSVIVGRGGGSIEDLWPFNTEEVARQIAAMKIPVVSSVGHETDTTIADYVADYRAATPTAAAEYVTPLTAADVQRGVQQLEARMVRAQAARLQNLRARLTKSQNSVMLTQPDRIYDGYLQRVDQLRLRLAAGLPRRIEQLASREQLLRNRLARTGLQQRLQSNDDRLSQDGRRLVNAQNQFLQQQRQRVQRATAALDHLSPLKTMGRGYAYVTADDGAILQKNADYQVGATVNIHTVDGQVNAKVTGKEEQHG</sequence>
<evidence type="ECO:0000256" key="3">
    <source>
        <dbReference type="ARBA" id="ARBA00022801"/>
    </source>
</evidence>
<dbReference type="CDD" id="cd04489">
    <property type="entry name" value="ExoVII_LU_OBF"/>
    <property type="match status" value="1"/>
</dbReference>
<proteinExistence type="inferred from homology"/>
<keyword evidence="4 5" id="KW-0269">Exonuclease</keyword>
<name>A0ABY7WU36_9LACO</name>
<comment type="function">
    <text evidence="5">Bidirectionally degrades single-stranded DNA into large acid-insoluble oligonucleotides, which are then degraded further into small acid-soluble oligonucleotides.</text>
</comment>